<organism evidence="1 2">
    <name type="scientific">Kineosporia babensis</name>
    <dbReference type="NCBI Taxonomy" id="499548"/>
    <lineage>
        <taxon>Bacteria</taxon>
        <taxon>Bacillati</taxon>
        <taxon>Actinomycetota</taxon>
        <taxon>Actinomycetes</taxon>
        <taxon>Kineosporiales</taxon>
        <taxon>Kineosporiaceae</taxon>
        <taxon>Kineosporia</taxon>
    </lineage>
</organism>
<accession>A0A9X1STT9</accession>
<dbReference type="AlphaFoldDB" id="A0A9X1STT9"/>
<dbReference type="EMBL" id="JAJOMB010000003">
    <property type="protein sequence ID" value="MCD5310900.1"/>
    <property type="molecule type" value="Genomic_DNA"/>
</dbReference>
<evidence type="ECO:0000313" key="1">
    <source>
        <dbReference type="EMBL" id="MCD5310900.1"/>
    </source>
</evidence>
<gene>
    <name evidence="1" type="ORF">LR394_08335</name>
</gene>
<evidence type="ECO:0000313" key="2">
    <source>
        <dbReference type="Proteomes" id="UP001138997"/>
    </source>
</evidence>
<name>A0A9X1STT9_9ACTN</name>
<dbReference type="RefSeq" id="WP_231440076.1">
    <property type="nucleotide sequence ID" value="NZ_JAJOMB010000003.1"/>
</dbReference>
<sequence length="177" mass="19422">MYDPENYQALIGATIGEIWISEDRLTFNTDRGFVSYWVDGDCCSHSYFFDFHGVYHLLTNGPVTAFEAVELGPGDPGYHVKNVDSYEDIKVYGYRLTTDHQQFGPVSSVFSFRNSSNGYYGGSMEKAEGGPQASQRLLVRDVLDVEKFLQGSTIAGELASKSVGSGSLALESGEVQS</sequence>
<keyword evidence="2" id="KW-1185">Reference proteome</keyword>
<proteinExistence type="predicted"/>
<comment type="caution">
    <text evidence="1">The sequence shown here is derived from an EMBL/GenBank/DDBJ whole genome shotgun (WGS) entry which is preliminary data.</text>
</comment>
<reference evidence="1" key="1">
    <citation type="submission" date="2021-11" db="EMBL/GenBank/DDBJ databases">
        <title>Streptomyces corallinus and Kineosporia corallina sp. nov., two new coral-derived marine actinobacteria.</title>
        <authorList>
            <person name="Buangrab K."/>
            <person name="Sutthacheep M."/>
            <person name="Yeemin T."/>
            <person name="Harunari E."/>
            <person name="Igarashi Y."/>
            <person name="Sripreechasak P."/>
            <person name="Kanchanasin P."/>
            <person name="Tanasupawat S."/>
            <person name="Phongsopitanun W."/>
        </authorList>
    </citation>
    <scope>NUCLEOTIDE SEQUENCE</scope>
    <source>
        <strain evidence="1">JCM 31032</strain>
    </source>
</reference>
<protein>
    <submittedName>
        <fullName evidence="1">Uncharacterized protein</fullName>
    </submittedName>
</protein>
<dbReference type="Proteomes" id="UP001138997">
    <property type="component" value="Unassembled WGS sequence"/>
</dbReference>